<evidence type="ECO:0000259" key="1">
    <source>
        <dbReference type="PROSITE" id="PS51725"/>
    </source>
</evidence>
<dbReference type="InterPro" id="IPR011008">
    <property type="entry name" value="Dimeric_a/b-barrel"/>
</dbReference>
<dbReference type="AlphaFoldDB" id="A0A076EZ70"/>
<name>A0A076EZ70_RHOOP</name>
<feature type="domain" description="ABM" evidence="1">
    <location>
        <begin position="2"/>
        <end position="90"/>
    </location>
</feature>
<evidence type="ECO:0000313" key="3">
    <source>
        <dbReference type="Proteomes" id="UP000028488"/>
    </source>
</evidence>
<dbReference type="RefSeq" id="WP_112300105.1">
    <property type="nucleotide sequence ID" value="NZ_CP008947.1"/>
</dbReference>
<organism evidence="2 3">
    <name type="scientific">Rhodococcus opacus</name>
    <name type="common">Nocardia opaca</name>
    <dbReference type="NCBI Taxonomy" id="37919"/>
    <lineage>
        <taxon>Bacteria</taxon>
        <taxon>Bacillati</taxon>
        <taxon>Actinomycetota</taxon>
        <taxon>Actinomycetes</taxon>
        <taxon>Mycobacteriales</taxon>
        <taxon>Nocardiaceae</taxon>
        <taxon>Rhodococcus</taxon>
    </lineage>
</organism>
<dbReference type="InterPro" id="IPR007138">
    <property type="entry name" value="ABM_dom"/>
</dbReference>
<dbReference type="PANTHER" id="PTHR33336:SF3">
    <property type="entry name" value="ABM DOMAIN-CONTAINING PROTEIN"/>
    <property type="match status" value="1"/>
</dbReference>
<accession>A0A076EZ70</accession>
<dbReference type="SUPFAM" id="SSF54909">
    <property type="entry name" value="Dimeric alpha+beta barrel"/>
    <property type="match status" value="1"/>
</dbReference>
<dbReference type="PROSITE" id="PS51725">
    <property type="entry name" value="ABM"/>
    <property type="match status" value="1"/>
</dbReference>
<evidence type="ECO:0000313" key="2">
    <source>
        <dbReference type="EMBL" id="AII08639.1"/>
    </source>
</evidence>
<dbReference type="PANTHER" id="PTHR33336">
    <property type="entry name" value="QUINOL MONOOXYGENASE YGIN-RELATED"/>
    <property type="match status" value="1"/>
</dbReference>
<dbReference type="EMBL" id="CP008947">
    <property type="protein sequence ID" value="AII08639.1"/>
    <property type="molecule type" value="Genomic_DNA"/>
</dbReference>
<keyword evidence="2" id="KW-0503">Monooxygenase</keyword>
<keyword evidence="2" id="KW-0560">Oxidoreductase</keyword>
<dbReference type="InterPro" id="IPR050744">
    <property type="entry name" value="AI-2_Isomerase_LsrG"/>
</dbReference>
<dbReference type="eggNOG" id="COG1359">
    <property type="taxonomic scope" value="Bacteria"/>
</dbReference>
<dbReference type="Pfam" id="PF03992">
    <property type="entry name" value="ABM"/>
    <property type="match status" value="1"/>
</dbReference>
<dbReference type="GO" id="GO:0004497">
    <property type="term" value="F:monooxygenase activity"/>
    <property type="evidence" value="ECO:0007669"/>
    <property type="project" value="UniProtKB-KW"/>
</dbReference>
<proteinExistence type="predicted"/>
<gene>
    <name evidence="2" type="ORF">EP51_30090</name>
</gene>
<protein>
    <submittedName>
        <fullName evidence="2">Antibiotic biosynthesis monooxygenase</fullName>
    </submittedName>
</protein>
<dbReference type="Gene3D" id="3.30.70.100">
    <property type="match status" value="1"/>
</dbReference>
<reference evidence="2 3" key="1">
    <citation type="submission" date="2014-07" db="EMBL/GenBank/DDBJ databases">
        <title>Genome Sequence of Rhodococcus opacus Strain R7, a Biodegrader of Mono- and Polycyclic Aromatic Hydrocarbons.</title>
        <authorList>
            <person name="Di Gennaro P."/>
            <person name="Zampolli J."/>
            <person name="Presti I."/>
            <person name="Cappelletti M."/>
            <person name="D'Ursi P."/>
            <person name="Orro A."/>
            <person name="Mezzelani A."/>
            <person name="Milanesi L."/>
        </authorList>
    </citation>
    <scope>NUCLEOTIDE SEQUENCE [LARGE SCALE GENOMIC DNA]</scope>
    <source>
        <strain evidence="2 3">R7</strain>
    </source>
</reference>
<dbReference type="Proteomes" id="UP000028488">
    <property type="component" value="Chromosome"/>
</dbReference>
<sequence>MIFIVVNFTVKPDHADGWLDRVQPFTDATRNEPGNLWFYWSRAVEDPNLYVLVEAFRDDDAAVAHVQSEHFQNAMHELKPALAQTPRIINTTIDGTDWSLMGELEVD</sequence>